<protein>
    <submittedName>
        <fullName evidence="1">DUF1289 domain-containing protein</fullName>
    </submittedName>
</protein>
<dbReference type="EMBL" id="SSFD01000316">
    <property type="protein sequence ID" value="TXH80286.1"/>
    <property type="molecule type" value="Genomic_DNA"/>
</dbReference>
<sequence length="66" mass="7406">MSVPSPCINLCRMSPDTGWCEGCQRTIEEITRWSRSTDDDRRAILAVVAERRTRLAAASPAVELRT</sequence>
<dbReference type="AlphaFoldDB" id="A0A5C7SBJ5"/>
<accession>A0A5C7SBJ5</accession>
<dbReference type="Proteomes" id="UP000321192">
    <property type="component" value="Unassembled WGS sequence"/>
</dbReference>
<reference evidence="1 2" key="1">
    <citation type="submission" date="2018-09" db="EMBL/GenBank/DDBJ databases">
        <title>Metagenome Assembled Genomes from an Advanced Water Purification Facility.</title>
        <authorList>
            <person name="Stamps B.W."/>
            <person name="Spear J.R."/>
        </authorList>
    </citation>
    <scope>NUCLEOTIDE SEQUENCE [LARGE SCALE GENOMIC DNA]</scope>
    <source>
        <strain evidence="1">Bin_27_1</strain>
    </source>
</reference>
<dbReference type="Pfam" id="PF06945">
    <property type="entry name" value="DUF1289"/>
    <property type="match status" value="1"/>
</dbReference>
<dbReference type="RefSeq" id="WP_276661250.1">
    <property type="nucleotide sequence ID" value="NZ_SSFD01000316.1"/>
</dbReference>
<evidence type="ECO:0000313" key="1">
    <source>
        <dbReference type="EMBL" id="TXH80286.1"/>
    </source>
</evidence>
<proteinExistence type="predicted"/>
<name>A0A5C7SBJ5_THASP</name>
<dbReference type="PANTHER" id="PTHR35175">
    <property type="entry name" value="DUF1289 DOMAIN-CONTAINING PROTEIN"/>
    <property type="match status" value="1"/>
</dbReference>
<dbReference type="PANTHER" id="PTHR35175:SF2">
    <property type="entry name" value="DUF1289 DOMAIN-CONTAINING PROTEIN"/>
    <property type="match status" value="1"/>
</dbReference>
<evidence type="ECO:0000313" key="2">
    <source>
        <dbReference type="Proteomes" id="UP000321192"/>
    </source>
</evidence>
<comment type="caution">
    <text evidence="1">The sequence shown here is derived from an EMBL/GenBank/DDBJ whole genome shotgun (WGS) entry which is preliminary data.</text>
</comment>
<dbReference type="InterPro" id="IPR010710">
    <property type="entry name" value="DUF1289"/>
</dbReference>
<gene>
    <name evidence="1" type="ORF">E6Q80_19045</name>
</gene>
<organism evidence="1 2">
    <name type="scientific">Thauera aminoaromatica</name>
    <dbReference type="NCBI Taxonomy" id="164330"/>
    <lineage>
        <taxon>Bacteria</taxon>
        <taxon>Pseudomonadati</taxon>
        <taxon>Pseudomonadota</taxon>
        <taxon>Betaproteobacteria</taxon>
        <taxon>Rhodocyclales</taxon>
        <taxon>Zoogloeaceae</taxon>
        <taxon>Thauera</taxon>
    </lineage>
</organism>